<evidence type="ECO:0000313" key="2">
    <source>
        <dbReference type="EMBL" id="SQH73703.1"/>
    </source>
</evidence>
<dbReference type="Proteomes" id="UP000249300">
    <property type="component" value="Chromosome 1"/>
</dbReference>
<proteinExistence type="predicted"/>
<dbReference type="KEGG" id="pcre:NCTC12858_01569"/>
<sequence length="78" mass="8758">MKFIKINKAKVKEGVKILFVFLAFLGVLAWIVLVAGRLVGLQQVPVYWLLLPPTACLVGMAVFVFAVGLRRIIDLLYR</sequence>
<organism evidence="2 3">
    <name type="scientific">Porphyromonas crevioricanis</name>
    <dbReference type="NCBI Taxonomy" id="393921"/>
    <lineage>
        <taxon>Bacteria</taxon>
        <taxon>Pseudomonadati</taxon>
        <taxon>Bacteroidota</taxon>
        <taxon>Bacteroidia</taxon>
        <taxon>Bacteroidales</taxon>
        <taxon>Porphyromonadaceae</taxon>
        <taxon>Porphyromonas</taxon>
    </lineage>
</organism>
<gene>
    <name evidence="2" type="ORF">NCTC12858_01569</name>
</gene>
<dbReference type="EMBL" id="LS483447">
    <property type="protein sequence ID" value="SQH73703.1"/>
    <property type="molecule type" value="Genomic_DNA"/>
</dbReference>
<keyword evidence="3" id="KW-1185">Reference proteome</keyword>
<keyword evidence="1" id="KW-1133">Transmembrane helix</keyword>
<evidence type="ECO:0000313" key="3">
    <source>
        <dbReference type="Proteomes" id="UP000249300"/>
    </source>
</evidence>
<dbReference type="RefSeq" id="WP_023940202.1">
    <property type="nucleotide sequence ID" value="NZ_JQJB01000013.1"/>
</dbReference>
<name>A0A2X4PPA7_9PORP</name>
<evidence type="ECO:0000256" key="1">
    <source>
        <dbReference type="SAM" id="Phobius"/>
    </source>
</evidence>
<protein>
    <submittedName>
        <fullName evidence="2">Uncharacterized protein</fullName>
    </submittedName>
</protein>
<feature type="transmembrane region" description="Helical" evidence="1">
    <location>
        <begin position="20"/>
        <end position="40"/>
    </location>
</feature>
<keyword evidence="1" id="KW-0812">Transmembrane</keyword>
<dbReference type="AlphaFoldDB" id="A0A2X4PPA7"/>
<reference evidence="2 3" key="1">
    <citation type="submission" date="2018-06" db="EMBL/GenBank/DDBJ databases">
        <authorList>
            <consortium name="Pathogen Informatics"/>
            <person name="Doyle S."/>
        </authorList>
    </citation>
    <scope>NUCLEOTIDE SEQUENCE [LARGE SCALE GENOMIC DNA]</scope>
    <source>
        <strain evidence="2 3">NCTC12858</strain>
    </source>
</reference>
<accession>A0A2X4PPA7</accession>
<keyword evidence="1" id="KW-0472">Membrane</keyword>
<feature type="transmembrane region" description="Helical" evidence="1">
    <location>
        <begin position="46"/>
        <end position="69"/>
    </location>
</feature>